<accession>A0A1G8AYE3</accession>
<sequence>MKKNTYILLGGIALFILAFTLYLFDIVNAQTAYFILTISFVMIISPLVIYLFNKLN</sequence>
<dbReference type="STRING" id="702745.SAMN05421818_10121"/>
<feature type="transmembrane region" description="Helical" evidence="1">
    <location>
        <begin position="31"/>
        <end position="52"/>
    </location>
</feature>
<keyword evidence="1" id="KW-1133">Transmembrane helix</keyword>
<dbReference type="RefSeq" id="WP_176770706.1">
    <property type="nucleotide sequence ID" value="NZ_FNDQ01000001.1"/>
</dbReference>
<gene>
    <name evidence="2" type="ORF">SAMN05421818_10121</name>
</gene>
<keyword evidence="1" id="KW-0812">Transmembrane</keyword>
<proteinExistence type="predicted"/>
<evidence type="ECO:0000256" key="1">
    <source>
        <dbReference type="SAM" id="Phobius"/>
    </source>
</evidence>
<reference evidence="3" key="1">
    <citation type="submission" date="2016-10" db="EMBL/GenBank/DDBJ databases">
        <authorList>
            <person name="Varghese N."/>
            <person name="Submissions S."/>
        </authorList>
    </citation>
    <scope>NUCLEOTIDE SEQUENCE [LARGE SCALE GENOMIC DNA]</scope>
    <source>
        <strain evidence="3">DSM 23313</strain>
    </source>
</reference>
<evidence type="ECO:0000313" key="2">
    <source>
        <dbReference type="EMBL" id="SDH25958.1"/>
    </source>
</evidence>
<name>A0A1G8AYE3_9FLAO</name>
<keyword evidence="3" id="KW-1185">Reference proteome</keyword>
<organism evidence="2 3">
    <name type="scientific">Myroides phaeus</name>
    <dbReference type="NCBI Taxonomy" id="702745"/>
    <lineage>
        <taxon>Bacteria</taxon>
        <taxon>Pseudomonadati</taxon>
        <taxon>Bacteroidota</taxon>
        <taxon>Flavobacteriia</taxon>
        <taxon>Flavobacteriales</taxon>
        <taxon>Flavobacteriaceae</taxon>
        <taxon>Myroides</taxon>
    </lineage>
</organism>
<dbReference type="EMBL" id="FNDQ01000001">
    <property type="protein sequence ID" value="SDH25958.1"/>
    <property type="molecule type" value="Genomic_DNA"/>
</dbReference>
<evidence type="ECO:0000313" key="3">
    <source>
        <dbReference type="Proteomes" id="UP000243588"/>
    </source>
</evidence>
<keyword evidence="1" id="KW-0472">Membrane</keyword>
<feature type="transmembrane region" description="Helical" evidence="1">
    <location>
        <begin position="6"/>
        <end position="24"/>
    </location>
</feature>
<dbReference type="Proteomes" id="UP000243588">
    <property type="component" value="Unassembled WGS sequence"/>
</dbReference>
<protein>
    <submittedName>
        <fullName evidence="2">Uncharacterized protein</fullName>
    </submittedName>
</protein>
<dbReference type="AlphaFoldDB" id="A0A1G8AYE3"/>